<dbReference type="InterPro" id="IPR036663">
    <property type="entry name" value="Fumarylacetoacetase_C_sf"/>
</dbReference>
<dbReference type="GO" id="GO:0018773">
    <property type="term" value="F:acetylpyruvate hydrolase activity"/>
    <property type="evidence" value="ECO:0007669"/>
    <property type="project" value="TreeGrafter"/>
</dbReference>
<reference evidence="3 4" key="2">
    <citation type="submission" date="2019-09" db="EMBL/GenBank/DDBJ databases">
        <authorList>
            <person name="Mazur A."/>
        </authorList>
    </citation>
    <scope>NUCLEOTIDE SEQUENCE [LARGE SCALE GENOMIC DNA]</scope>
    <source>
        <strain evidence="3 4">3729k</strain>
    </source>
</reference>
<feature type="domain" description="Fumarylacetoacetase-like C-terminal" evidence="2">
    <location>
        <begin position="28"/>
        <end position="227"/>
    </location>
</feature>
<keyword evidence="3" id="KW-0378">Hydrolase</keyword>
<reference evidence="3 4" key="1">
    <citation type="submission" date="2019-09" db="EMBL/GenBank/DDBJ databases">
        <title>Arenimonas chukotkensis sp. nov., a bacterium isolated from Chukotka hot spring, Arctic region, Russia.</title>
        <authorList>
            <person name="Zayulina K.S."/>
            <person name="Prokofeva M.I."/>
            <person name="Elcheninov A.G."/>
            <person name="Novikov A."/>
            <person name="Kochetkova T.V."/>
            <person name="Kublanov I.V."/>
        </authorList>
    </citation>
    <scope>NUCLEOTIDE SEQUENCE [LARGE SCALE GENOMIC DNA]</scope>
    <source>
        <strain evidence="3 4">3729k</strain>
    </source>
</reference>
<dbReference type="Pfam" id="PF01557">
    <property type="entry name" value="FAA_hydrolase"/>
    <property type="match status" value="1"/>
</dbReference>
<evidence type="ECO:0000259" key="2">
    <source>
        <dbReference type="Pfam" id="PF01557"/>
    </source>
</evidence>
<keyword evidence="1" id="KW-0479">Metal-binding</keyword>
<evidence type="ECO:0000256" key="1">
    <source>
        <dbReference type="ARBA" id="ARBA00022723"/>
    </source>
</evidence>
<dbReference type="EMBL" id="VUOD01000003">
    <property type="protein sequence ID" value="KAA2285288.1"/>
    <property type="molecule type" value="Genomic_DNA"/>
</dbReference>
<accession>A0A5B2Z9A0</accession>
<evidence type="ECO:0000313" key="3">
    <source>
        <dbReference type="EMBL" id="KAA2285288.1"/>
    </source>
</evidence>
<proteinExistence type="predicted"/>
<evidence type="ECO:0000313" key="4">
    <source>
        <dbReference type="Proteomes" id="UP000322165"/>
    </source>
</evidence>
<dbReference type="RefSeq" id="WP_149860112.1">
    <property type="nucleotide sequence ID" value="NZ_VUOD01000003.1"/>
</dbReference>
<dbReference type="PANTHER" id="PTHR11820">
    <property type="entry name" value="ACYLPYRUVASE"/>
    <property type="match status" value="1"/>
</dbReference>
<dbReference type="Proteomes" id="UP000322165">
    <property type="component" value="Unassembled WGS sequence"/>
</dbReference>
<gene>
    <name evidence="3" type="ORF">F0415_05050</name>
</gene>
<comment type="caution">
    <text evidence="3">The sequence shown here is derived from an EMBL/GenBank/DDBJ whole genome shotgun (WGS) entry which is preliminary data.</text>
</comment>
<dbReference type="Gene3D" id="3.90.850.10">
    <property type="entry name" value="Fumarylacetoacetase-like, C-terminal domain"/>
    <property type="match status" value="1"/>
</dbReference>
<dbReference type="GO" id="GO:0046872">
    <property type="term" value="F:metal ion binding"/>
    <property type="evidence" value="ECO:0007669"/>
    <property type="project" value="UniProtKB-KW"/>
</dbReference>
<dbReference type="SUPFAM" id="SSF56529">
    <property type="entry name" value="FAH"/>
    <property type="match status" value="1"/>
</dbReference>
<dbReference type="InterPro" id="IPR011234">
    <property type="entry name" value="Fumarylacetoacetase-like_C"/>
</dbReference>
<sequence>MTQTVFPAPVPPSLPVRGTGARFPVHRIYCIGRNFADHAKEMGAAVDRGNPVFFAKPADAVVPGGGLLPYPRGTSDLHHEVELVVALGRNAEGVVPVDGAPALVFGYAVGLDLTRRDLQARAKAGGLPWDTAKGFDRSAPVSEIVPVGLAGAMPPRRLWLDVNGELRQQATLDQMVFSVAEVIHELSKLYDLRAGDLVFAGTPAGVAALQPGDRFRAGLDDLVELAGGIT</sequence>
<organism evidence="3 4">
    <name type="scientific">Arenimonas fontis</name>
    <dbReference type="NCBI Taxonomy" id="2608255"/>
    <lineage>
        <taxon>Bacteria</taxon>
        <taxon>Pseudomonadati</taxon>
        <taxon>Pseudomonadota</taxon>
        <taxon>Gammaproteobacteria</taxon>
        <taxon>Lysobacterales</taxon>
        <taxon>Lysobacteraceae</taxon>
        <taxon>Arenimonas</taxon>
    </lineage>
</organism>
<protein>
    <submittedName>
        <fullName evidence="3">Fumarylacetoacetate hydrolase family protein</fullName>
    </submittedName>
</protein>
<keyword evidence="4" id="KW-1185">Reference proteome</keyword>
<dbReference type="PANTHER" id="PTHR11820:SF90">
    <property type="entry name" value="FLUTATHIONE S-TRANSFERASE"/>
    <property type="match status" value="1"/>
</dbReference>
<dbReference type="AlphaFoldDB" id="A0A5B2Z9A0"/>
<name>A0A5B2Z9A0_9GAMM</name>